<evidence type="ECO:0008006" key="5">
    <source>
        <dbReference type="Google" id="ProtNLM"/>
    </source>
</evidence>
<dbReference type="Pfam" id="PF01546">
    <property type="entry name" value="Peptidase_M20"/>
    <property type="match status" value="1"/>
</dbReference>
<organism evidence="3 4">
    <name type="scientific">Candidatus Thermofonsia Clade 3 bacterium</name>
    <dbReference type="NCBI Taxonomy" id="2364212"/>
    <lineage>
        <taxon>Bacteria</taxon>
        <taxon>Bacillati</taxon>
        <taxon>Chloroflexota</taxon>
        <taxon>Candidatus Thermofontia</taxon>
        <taxon>Candidatus Thermofonsia Clade 3</taxon>
    </lineage>
</organism>
<reference evidence="3 4" key="1">
    <citation type="submission" date="2017-11" db="EMBL/GenBank/DDBJ databases">
        <title>Evolution of Phototrophy in the Chloroflexi Phylum Driven by Horizontal Gene Transfer.</title>
        <authorList>
            <person name="Ward L.M."/>
            <person name="Hemp J."/>
            <person name="Shih P.M."/>
            <person name="Mcglynn S.E."/>
            <person name="Fischer W."/>
        </authorList>
    </citation>
    <scope>NUCLEOTIDE SEQUENCE [LARGE SCALE GENOMIC DNA]</scope>
    <source>
        <strain evidence="3">JP3_7</strain>
    </source>
</reference>
<dbReference type="Gene3D" id="3.40.630.10">
    <property type="entry name" value="Zn peptidases"/>
    <property type="match status" value="1"/>
</dbReference>
<dbReference type="PROSITE" id="PS00758">
    <property type="entry name" value="ARGE_DAPE_CPG2_1"/>
    <property type="match status" value="1"/>
</dbReference>
<dbReference type="GO" id="GO:0016787">
    <property type="term" value="F:hydrolase activity"/>
    <property type="evidence" value="ECO:0007669"/>
    <property type="project" value="UniProtKB-KW"/>
</dbReference>
<gene>
    <name evidence="3" type="ORF">CUN48_02235</name>
</gene>
<name>A0A2M8QG17_9CHLR</name>
<dbReference type="InterPro" id="IPR050072">
    <property type="entry name" value="Peptidase_M20A"/>
</dbReference>
<evidence type="ECO:0000256" key="1">
    <source>
        <dbReference type="ARBA" id="ARBA00022801"/>
    </source>
</evidence>
<proteinExistence type="predicted"/>
<sequence length="184" mass="19341">MNASSPLGEARRERIVALARDLIRCKSLSGEERDIADVVARAMTALGYDEVKADAPGNVVGRLRPAAPSSEGALLFDSHMDTVAAAGDWTKDPFGGEVSDGRIWGRGASNMKGALAASPCAAAFARQDGRLRRDVLVCASVNIGYYRFCTNAARSAGMLGIPTLGFDPGLETDAHIADESLSLD</sequence>
<evidence type="ECO:0000313" key="4">
    <source>
        <dbReference type="Proteomes" id="UP000230790"/>
    </source>
</evidence>
<protein>
    <recommendedName>
        <fullName evidence="5">M20/M25/M40 family metallo-hydrolase</fullName>
    </recommendedName>
</protein>
<dbReference type="AlphaFoldDB" id="A0A2M8QG17"/>
<dbReference type="EMBL" id="PGTN01000008">
    <property type="protein sequence ID" value="PJF48692.1"/>
    <property type="molecule type" value="Genomic_DNA"/>
</dbReference>
<accession>A0A2M8QG17</accession>
<dbReference type="InterPro" id="IPR001261">
    <property type="entry name" value="ArgE/DapE_CS"/>
</dbReference>
<dbReference type="Proteomes" id="UP000230790">
    <property type="component" value="Unassembled WGS sequence"/>
</dbReference>
<evidence type="ECO:0000313" key="3">
    <source>
        <dbReference type="EMBL" id="PJF48692.1"/>
    </source>
</evidence>
<keyword evidence="1" id="KW-0378">Hydrolase</keyword>
<dbReference type="PANTHER" id="PTHR43808">
    <property type="entry name" value="ACETYLORNITHINE DEACETYLASE"/>
    <property type="match status" value="1"/>
</dbReference>
<dbReference type="InterPro" id="IPR002933">
    <property type="entry name" value="Peptidase_M20"/>
</dbReference>
<keyword evidence="2" id="KW-0862">Zinc</keyword>
<dbReference type="SUPFAM" id="SSF53187">
    <property type="entry name" value="Zn-dependent exopeptidases"/>
    <property type="match status" value="1"/>
</dbReference>
<evidence type="ECO:0000256" key="2">
    <source>
        <dbReference type="ARBA" id="ARBA00022833"/>
    </source>
</evidence>
<comment type="caution">
    <text evidence="3">The sequence shown here is derived from an EMBL/GenBank/DDBJ whole genome shotgun (WGS) entry which is preliminary data.</text>
</comment>